<organism evidence="1 2">
    <name type="scientific">Desulfosarcina ovata subsp. sediminis</name>
    <dbReference type="NCBI Taxonomy" id="885957"/>
    <lineage>
        <taxon>Bacteria</taxon>
        <taxon>Pseudomonadati</taxon>
        <taxon>Thermodesulfobacteriota</taxon>
        <taxon>Desulfobacteria</taxon>
        <taxon>Desulfobacterales</taxon>
        <taxon>Desulfosarcinaceae</taxon>
        <taxon>Desulfosarcina</taxon>
    </lineage>
</organism>
<sequence>MQETYYLDKLYPLQDDVLAIVKGLNLNFYLTGGTALGRCYLNHRYSDDLDFFMNDSDNFKAECSTAINALKNRWTCDVAATSETFARIFLRKENLTLKVDFVNDVPRHYGKIQGFPIFHRVDSWRNILSNKLCALSRSEFKMYLSQSRRVHRGNAFKWASPKNQFLMMNYKF</sequence>
<dbReference type="Proteomes" id="UP000425960">
    <property type="component" value="Chromosome"/>
</dbReference>
<dbReference type="Gene3D" id="3.10.450.620">
    <property type="entry name" value="JHP933, nucleotidyltransferase-like core domain"/>
    <property type="match status" value="1"/>
</dbReference>
<accession>A0A5K7ZGW0</accession>
<gene>
    <name evidence="1" type="ORF">DSCO28_19080</name>
</gene>
<dbReference type="RefSeq" id="WP_155322076.1">
    <property type="nucleotide sequence ID" value="NZ_AP021876.1"/>
</dbReference>
<evidence type="ECO:0000313" key="1">
    <source>
        <dbReference type="EMBL" id="BBO81342.1"/>
    </source>
</evidence>
<evidence type="ECO:0008006" key="3">
    <source>
        <dbReference type="Google" id="ProtNLM"/>
    </source>
</evidence>
<name>A0A5K7ZGW0_9BACT</name>
<protein>
    <recommendedName>
        <fullName evidence="3">Nucleotidyltransferase</fullName>
    </recommendedName>
</protein>
<reference evidence="1 2" key="1">
    <citation type="submission" date="2019-11" db="EMBL/GenBank/DDBJ databases">
        <title>Comparative genomics of hydrocarbon-degrading Desulfosarcina strains.</title>
        <authorList>
            <person name="Watanabe M."/>
            <person name="Kojima H."/>
            <person name="Fukui M."/>
        </authorList>
    </citation>
    <scope>NUCLEOTIDE SEQUENCE [LARGE SCALE GENOMIC DNA]</scope>
    <source>
        <strain evidence="1 2">28bB2T</strain>
    </source>
</reference>
<dbReference type="EMBL" id="AP021876">
    <property type="protein sequence ID" value="BBO81342.1"/>
    <property type="molecule type" value="Genomic_DNA"/>
</dbReference>
<dbReference type="Pfam" id="PF08843">
    <property type="entry name" value="AbiEii"/>
    <property type="match status" value="1"/>
</dbReference>
<dbReference type="KEGG" id="dov:DSCO28_19080"/>
<dbReference type="AlphaFoldDB" id="A0A5K7ZGW0"/>
<dbReference type="InterPro" id="IPR014942">
    <property type="entry name" value="AbiEii"/>
</dbReference>
<evidence type="ECO:0000313" key="2">
    <source>
        <dbReference type="Proteomes" id="UP000425960"/>
    </source>
</evidence>
<proteinExistence type="predicted"/>